<dbReference type="Proteomes" id="UP000095468">
    <property type="component" value="Unassembled WGS sequence"/>
</dbReference>
<proteinExistence type="predicted"/>
<dbReference type="Pfam" id="PF21349">
    <property type="entry name" value="RUBY_RBDX"/>
    <property type="match status" value="1"/>
</dbReference>
<reference evidence="4 6" key="1">
    <citation type="submission" date="2015-09" db="EMBL/GenBank/DDBJ databases">
        <authorList>
            <consortium name="Pathogen Informatics"/>
        </authorList>
    </citation>
    <scope>NUCLEOTIDE SEQUENCE [LARGE SCALE GENOMIC DNA]</scope>
    <source>
        <strain evidence="4 6">2789STDY5608823</strain>
    </source>
</reference>
<dbReference type="PROSITE" id="PS50903">
    <property type="entry name" value="RUBREDOXIN_LIKE"/>
    <property type="match status" value="1"/>
</dbReference>
<evidence type="ECO:0000313" key="4">
    <source>
        <dbReference type="EMBL" id="CUN74021.1"/>
    </source>
</evidence>
<evidence type="ECO:0000313" key="7">
    <source>
        <dbReference type="Proteomes" id="UP000225608"/>
    </source>
</evidence>
<evidence type="ECO:0000313" key="3">
    <source>
        <dbReference type="EMBL" id="ATP53899.1"/>
    </source>
</evidence>
<dbReference type="InterPro" id="IPR024934">
    <property type="entry name" value="Rubredoxin-like_dom"/>
</dbReference>
<organism evidence="4 6">
    <name type="scientific">Collinsella aerofaciens</name>
    <dbReference type="NCBI Taxonomy" id="74426"/>
    <lineage>
        <taxon>Bacteria</taxon>
        <taxon>Bacillati</taxon>
        <taxon>Actinomycetota</taxon>
        <taxon>Coriobacteriia</taxon>
        <taxon>Coriobacteriales</taxon>
        <taxon>Coriobacteriaceae</taxon>
        <taxon>Collinsella</taxon>
    </lineage>
</organism>
<dbReference type="EMBL" id="WWSR01000003">
    <property type="protein sequence ID" value="MZJ38876.1"/>
    <property type="molecule type" value="Genomic_DNA"/>
</dbReference>
<dbReference type="Gene3D" id="2.20.28.10">
    <property type="match status" value="1"/>
</dbReference>
<dbReference type="Proteomes" id="UP000469380">
    <property type="component" value="Unassembled WGS sequence"/>
</dbReference>
<evidence type="ECO:0000256" key="1">
    <source>
        <dbReference type="ARBA" id="ARBA00001965"/>
    </source>
</evidence>
<protein>
    <submittedName>
        <fullName evidence="4">Rubredoxin</fullName>
    </submittedName>
</protein>
<feature type="domain" description="Rubredoxin-like" evidence="2">
    <location>
        <begin position="7"/>
        <end position="45"/>
    </location>
</feature>
<name>A0A173ZCL3_9ACTN</name>
<dbReference type="AlphaFoldDB" id="A0A173ZCL3"/>
<gene>
    <name evidence="3" type="ORF">CSV91_04730</name>
    <name evidence="4" type="ORF">ERS852381_00605</name>
    <name evidence="5" type="ORF">GT464_02740</name>
</gene>
<dbReference type="Proteomes" id="UP000225608">
    <property type="component" value="Chromosome"/>
</dbReference>
<evidence type="ECO:0000259" key="2">
    <source>
        <dbReference type="PROSITE" id="PS50903"/>
    </source>
</evidence>
<dbReference type="GO" id="GO:0005506">
    <property type="term" value="F:iron ion binding"/>
    <property type="evidence" value="ECO:0007669"/>
    <property type="project" value="InterPro"/>
</dbReference>
<evidence type="ECO:0000313" key="6">
    <source>
        <dbReference type="Proteomes" id="UP000095468"/>
    </source>
</evidence>
<dbReference type="InterPro" id="IPR048574">
    <property type="entry name" value="RUBY_RBDX"/>
</dbReference>
<evidence type="ECO:0000313" key="8">
    <source>
        <dbReference type="Proteomes" id="UP000469380"/>
    </source>
</evidence>
<comment type="cofactor">
    <cofactor evidence="1">
        <name>Fe(3+)</name>
        <dbReference type="ChEBI" id="CHEBI:29034"/>
    </cofactor>
</comment>
<dbReference type="KEGG" id="caer:CSV91_04730"/>
<evidence type="ECO:0000313" key="5">
    <source>
        <dbReference type="EMBL" id="MZJ38876.1"/>
    </source>
</evidence>
<accession>A0A173ZCL3</accession>
<sequence length="47" mass="5319">MAEEKKTYKFVCTVCGYEVEVDTPELPEDYVCPVCGVGPDQFELVEE</sequence>
<dbReference type="SUPFAM" id="SSF57802">
    <property type="entry name" value="Rubredoxin-like"/>
    <property type="match status" value="1"/>
</dbReference>
<reference evidence="3 7" key="2">
    <citation type="submission" date="2017-10" db="EMBL/GenBank/DDBJ databases">
        <title>Complete genome sequence of Collinsella aerofaciens isolated from the gut of a healthy adult Indian.</title>
        <authorList>
            <person name="Bag S."/>
            <person name="Ghosh T.S."/>
            <person name="Das B."/>
        </authorList>
    </citation>
    <scope>NUCLEOTIDE SEQUENCE [LARGE SCALE GENOMIC DNA]</scope>
    <source>
        <strain evidence="3">Indica</strain>
        <strain evidence="7">indica</strain>
    </source>
</reference>
<dbReference type="EMBL" id="CP024160">
    <property type="protein sequence ID" value="ATP53899.1"/>
    <property type="molecule type" value="Genomic_DNA"/>
</dbReference>
<dbReference type="EMBL" id="CYYP01000004">
    <property type="protein sequence ID" value="CUN74021.1"/>
    <property type="molecule type" value="Genomic_DNA"/>
</dbReference>
<dbReference type="RefSeq" id="WP_035137395.1">
    <property type="nucleotide sequence ID" value="NZ_CAXSKK010000005.1"/>
</dbReference>
<reference evidence="5 8" key="3">
    <citation type="journal article" date="2019" name="Nat. Med.">
        <title>A library of human gut bacterial isolates paired with longitudinal multiomics data enables mechanistic microbiome research.</title>
        <authorList>
            <person name="Poyet M."/>
            <person name="Groussin M."/>
            <person name="Gibbons S.M."/>
            <person name="Avila-Pacheco J."/>
            <person name="Jiang X."/>
            <person name="Kearney S.M."/>
            <person name="Perrotta A.R."/>
            <person name="Berdy B."/>
            <person name="Zhao S."/>
            <person name="Lieberman T.D."/>
            <person name="Swanson P.K."/>
            <person name="Smith M."/>
            <person name="Roesemann S."/>
            <person name="Alexander J.E."/>
            <person name="Rich S.A."/>
            <person name="Livny J."/>
            <person name="Vlamakis H."/>
            <person name="Clish C."/>
            <person name="Bullock K."/>
            <person name="Deik A."/>
            <person name="Scott J."/>
            <person name="Pierce K.A."/>
            <person name="Xavier R.J."/>
            <person name="Alm E.J."/>
        </authorList>
    </citation>
    <scope>NUCLEOTIDE SEQUENCE [LARGE SCALE GENOMIC DNA]</scope>
    <source>
        <strain evidence="5 8">BIOML-A20</strain>
    </source>
</reference>